<evidence type="ECO:0000256" key="4">
    <source>
        <dbReference type="PROSITE-ProRule" id="PRU00182"/>
    </source>
</evidence>
<comment type="caution">
    <text evidence="7">The sequence shown here is derived from an EMBL/GenBank/DDBJ whole genome shotgun (WGS) entry which is preliminary data.</text>
</comment>
<dbReference type="Proteomes" id="UP001589607">
    <property type="component" value="Unassembled WGS sequence"/>
</dbReference>
<evidence type="ECO:0000259" key="6">
    <source>
        <dbReference type="SMART" id="SM00363"/>
    </source>
</evidence>
<name>A0ABV5GSG5_9FLAO</name>
<evidence type="ECO:0000256" key="3">
    <source>
        <dbReference type="ARBA" id="ARBA00023125"/>
    </source>
</evidence>
<evidence type="ECO:0000313" key="7">
    <source>
        <dbReference type="EMBL" id="MFB9098334.1"/>
    </source>
</evidence>
<evidence type="ECO:0000256" key="2">
    <source>
        <dbReference type="ARBA" id="ARBA00022884"/>
    </source>
</evidence>
<evidence type="ECO:0000256" key="5">
    <source>
        <dbReference type="SAM" id="MobiDB-lite"/>
    </source>
</evidence>
<dbReference type="Pfam" id="PF01479">
    <property type="entry name" value="S4"/>
    <property type="match status" value="1"/>
</dbReference>
<feature type="compositionally biased region" description="Basic and acidic residues" evidence="5">
    <location>
        <begin position="102"/>
        <end position="116"/>
    </location>
</feature>
<dbReference type="Gene3D" id="3.10.290.10">
    <property type="entry name" value="RNA-binding S4 domain"/>
    <property type="match status" value="1"/>
</dbReference>
<dbReference type="EMBL" id="JBHMEY010000080">
    <property type="protein sequence ID" value="MFB9098334.1"/>
    <property type="molecule type" value="Genomic_DNA"/>
</dbReference>
<dbReference type="PIRSF" id="PIRSF016821">
    <property type="entry name" value="HSP15"/>
    <property type="match status" value="1"/>
</dbReference>
<dbReference type="InterPro" id="IPR025708">
    <property type="entry name" value="HSP15"/>
</dbReference>
<protein>
    <submittedName>
        <fullName evidence="7">RNA-binding S4 domain-containing protein</fullName>
    </submittedName>
</protein>
<evidence type="ECO:0000256" key="1">
    <source>
        <dbReference type="ARBA" id="ARBA00008396"/>
    </source>
</evidence>
<evidence type="ECO:0000313" key="8">
    <source>
        <dbReference type="Proteomes" id="UP001589607"/>
    </source>
</evidence>
<feature type="region of interest" description="Disordered" evidence="5">
    <location>
        <begin position="102"/>
        <end position="129"/>
    </location>
</feature>
<keyword evidence="8" id="KW-1185">Reference proteome</keyword>
<dbReference type="SUPFAM" id="SSF55174">
    <property type="entry name" value="Alpha-L RNA-binding motif"/>
    <property type="match status" value="1"/>
</dbReference>
<accession>A0ABV5GSG5</accession>
<feature type="domain" description="RNA-binding S4" evidence="6">
    <location>
        <begin position="1"/>
        <end position="55"/>
    </location>
</feature>
<sequence>MRVDKFLWCTRYFKTRNLASESIKKGHVTVNGQVAKPSREVFATDKIVLRKDQINYQMTILDVPSSRVGAKLVDMYRKDTTPDEAFAHLELLKLNKEYYRAKGEGRPTKKDRRDIDEYTTDIDDTNDNE</sequence>
<reference evidence="7 8" key="1">
    <citation type="submission" date="2024-09" db="EMBL/GenBank/DDBJ databases">
        <authorList>
            <person name="Sun Q."/>
            <person name="Mori K."/>
        </authorList>
    </citation>
    <scope>NUCLEOTIDE SEQUENCE [LARGE SCALE GENOMIC DNA]</scope>
    <source>
        <strain evidence="7 8">CECT 7955</strain>
    </source>
</reference>
<dbReference type="InterPro" id="IPR002942">
    <property type="entry name" value="S4_RNA-bd"/>
</dbReference>
<feature type="compositionally biased region" description="Acidic residues" evidence="5">
    <location>
        <begin position="117"/>
        <end position="129"/>
    </location>
</feature>
<dbReference type="SMART" id="SM00363">
    <property type="entry name" value="S4"/>
    <property type="match status" value="1"/>
</dbReference>
<proteinExistence type="inferred from homology"/>
<dbReference type="RefSeq" id="WP_236453777.1">
    <property type="nucleotide sequence ID" value="NZ_CBCSGE010000011.1"/>
</dbReference>
<gene>
    <name evidence="7" type="ORF">ACFFVF_17630</name>
</gene>
<comment type="similarity">
    <text evidence="1">Belongs to the HSP15 family.</text>
</comment>
<keyword evidence="3" id="KW-0238">DNA-binding</keyword>
<dbReference type="CDD" id="cd00165">
    <property type="entry name" value="S4"/>
    <property type="match status" value="1"/>
</dbReference>
<dbReference type="PROSITE" id="PS50889">
    <property type="entry name" value="S4"/>
    <property type="match status" value="1"/>
</dbReference>
<organism evidence="7 8">
    <name type="scientific">Flavobacterium jumunjinense</name>
    <dbReference type="NCBI Taxonomy" id="998845"/>
    <lineage>
        <taxon>Bacteria</taxon>
        <taxon>Pseudomonadati</taxon>
        <taxon>Bacteroidota</taxon>
        <taxon>Flavobacteriia</taxon>
        <taxon>Flavobacteriales</taxon>
        <taxon>Flavobacteriaceae</taxon>
        <taxon>Flavobacterium</taxon>
    </lineage>
</organism>
<keyword evidence="2 4" id="KW-0694">RNA-binding</keyword>
<dbReference type="InterPro" id="IPR036986">
    <property type="entry name" value="S4_RNA-bd_sf"/>
</dbReference>